<evidence type="ECO:0000313" key="2">
    <source>
        <dbReference type="EMBL" id="GAA1536382.1"/>
    </source>
</evidence>
<name>A0ABN2B941_9ACTN</name>
<organism evidence="2 3">
    <name type="scientific">Nocardioides humi</name>
    <dbReference type="NCBI Taxonomy" id="449461"/>
    <lineage>
        <taxon>Bacteria</taxon>
        <taxon>Bacillati</taxon>
        <taxon>Actinomycetota</taxon>
        <taxon>Actinomycetes</taxon>
        <taxon>Propionibacteriales</taxon>
        <taxon>Nocardioidaceae</taxon>
        <taxon>Nocardioides</taxon>
    </lineage>
</organism>
<evidence type="ECO:0000313" key="3">
    <source>
        <dbReference type="Proteomes" id="UP001500842"/>
    </source>
</evidence>
<evidence type="ECO:0000259" key="1">
    <source>
        <dbReference type="Pfam" id="PF11716"/>
    </source>
</evidence>
<comment type="caution">
    <text evidence="2">The sequence shown here is derived from an EMBL/GenBank/DDBJ whole genome shotgun (WGS) entry which is preliminary data.</text>
</comment>
<dbReference type="InterPro" id="IPR024344">
    <property type="entry name" value="MDMPI_metal-binding"/>
</dbReference>
<reference evidence="2 3" key="1">
    <citation type="journal article" date="2019" name="Int. J. Syst. Evol. Microbiol.">
        <title>The Global Catalogue of Microorganisms (GCM) 10K type strain sequencing project: providing services to taxonomists for standard genome sequencing and annotation.</title>
        <authorList>
            <consortium name="The Broad Institute Genomics Platform"/>
            <consortium name="The Broad Institute Genome Sequencing Center for Infectious Disease"/>
            <person name="Wu L."/>
            <person name="Ma J."/>
        </authorList>
    </citation>
    <scope>NUCLEOTIDE SEQUENCE [LARGE SCALE GENOMIC DNA]</scope>
    <source>
        <strain evidence="2 3">JCM 14942</strain>
    </source>
</reference>
<dbReference type="GO" id="GO:0016853">
    <property type="term" value="F:isomerase activity"/>
    <property type="evidence" value="ECO:0007669"/>
    <property type="project" value="UniProtKB-KW"/>
</dbReference>
<dbReference type="RefSeq" id="WP_344113414.1">
    <property type="nucleotide sequence ID" value="NZ_BAAAOR010000030.1"/>
</dbReference>
<dbReference type="NCBIfam" id="TIGR03083">
    <property type="entry name" value="maleylpyruvate isomerase family mycothiol-dependent enzyme"/>
    <property type="match status" value="1"/>
</dbReference>
<dbReference type="Gene3D" id="3.30.1050.20">
    <property type="match status" value="1"/>
</dbReference>
<dbReference type="InterPro" id="IPR034660">
    <property type="entry name" value="DinB/YfiT-like"/>
</dbReference>
<dbReference type="Gene3D" id="1.20.120.450">
    <property type="entry name" value="dinb family like domain"/>
    <property type="match status" value="1"/>
</dbReference>
<gene>
    <name evidence="2" type="ORF">GCM10009788_43990</name>
</gene>
<protein>
    <submittedName>
        <fullName evidence="2">Maleylpyruvate isomerase family mycothiol-dependent enzyme</fullName>
    </submittedName>
</protein>
<dbReference type="InterPro" id="IPR036527">
    <property type="entry name" value="SCP2_sterol-bd_dom_sf"/>
</dbReference>
<keyword evidence="3" id="KW-1185">Reference proteome</keyword>
<dbReference type="EMBL" id="BAAAOR010000030">
    <property type="protein sequence ID" value="GAA1536382.1"/>
    <property type="molecule type" value="Genomic_DNA"/>
</dbReference>
<dbReference type="Pfam" id="PF11716">
    <property type="entry name" value="MDMPI_N"/>
    <property type="match status" value="1"/>
</dbReference>
<dbReference type="SUPFAM" id="SSF55718">
    <property type="entry name" value="SCP-like"/>
    <property type="match status" value="1"/>
</dbReference>
<accession>A0ABN2B941</accession>
<feature type="domain" description="Mycothiol-dependent maleylpyruvate isomerase metal-binding" evidence="1">
    <location>
        <begin position="9"/>
        <end position="145"/>
    </location>
</feature>
<keyword evidence="2" id="KW-0413">Isomerase</keyword>
<dbReference type="InterPro" id="IPR017517">
    <property type="entry name" value="Maleyloyr_isom"/>
</dbReference>
<dbReference type="SUPFAM" id="SSF109854">
    <property type="entry name" value="DinB/YfiT-like putative metalloenzymes"/>
    <property type="match status" value="1"/>
</dbReference>
<proteinExistence type="predicted"/>
<dbReference type="Proteomes" id="UP001500842">
    <property type="component" value="Unassembled WGS sequence"/>
</dbReference>
<sequence length="234" mass="24809">MTSTSSALASATGRLLATARALPAEAWPAPSLCAGWTRAHVLAHLALNAEGLAGVLRGFRDGSPVTMYPSDEARDGDIDVLAAEPAGVVLDRLVAGCAALDEVVDVAEGLARGTTFERTPGGRLMPADAVPFLRLREVEIHHADLGAGYSWADWPMDTARQFLRDDGDRWRSEGFHVEATDARYSWTFGYAAARGPGTHTVTGPIRALAWWATGRDPGSVLSSSEGTLPSLEGR</sequence>